<feature type="compositionally biased region" description="Low complexity" evidence="5">
    <location>
        <begin position="64"/>
        <end position="78"/>
    </location>
</feature>
<comment type="subcellular location">
    <subcellularLocation>
        <location evidence="1">Cytoplasm</location>
    </subcellularLocation>
</comment>
<sequence length="915" mass="92287">MNTKASIEDKRRRIASLKEARARGGVTASTSTAASTSTITAGGPINIDELVSSLLDNNAPEPPATGTSSGSSVSASPSLDPTAGIADKGSPAVDVADAGESGTTPASAPARAAGTFVTVEAFSVDIPSKEVIQYSKQIQTSPSGSPHSSRPGTPEPDDDANAPAAPVDLFDFGEAPEGASGQDATAAAAAAAACPRPSDLSKSLRKAIMERIVDVSSDVAPPEDPVAGTLTDGKNIVRSPGFVDFFEKASRRIERALNAGAASGYGSEADASTSMMASSDFSLNDDPLVNFADTRAKRDDTSSSLMKVLLHISSGTATLDGSANPAGRWIAGRTATDVDWSPVHKNLFLVSYGASSLDVSAADAQRQAKASPSQTYDREAFSAPGLVIVWSLALRSRPEYIFWSHSPVTAARFSPGRDSKIIGGTASGQLLVWDMKAAAAVATASGVGSTPVGGDAGGDASLLVAARAPVIKSQLAKHHHFPICSIETMLTPFLSTDLAAAAAAAATTPGRAKGSSGSGVPGAAEADVFEEVVVVSTSTDGMICRWSLGEMGTPVDHFNLEADSSSSSHHLLSTSVSNPTGPQLMNVYTAASSTAVAGMTLGGISALGTVPAGGAAAMVAGGPGTEQLATGPGAGMAGGPGTGAHTDQFVVGTGAGGVYHLRLPAVGTPMVASRQVHISPLATDVSLFPSGASSFPSTGSLLHMGPVTSVDLAYVTEPSPMGGMVPVVWCSSVGYDWGVKVSRLLASKIASFGDAALSSEAEDGATAAKVDGFTPYCFLSLSDTAFVARWSPNRPGRLLAVGSADGRVSLFEIDPALVRPAAPEAGSFAADVDLSALNDLVPTTSIQLQMQAVTVAPGGGVAAGAVEPGTTGSALLTEPVNILRWHPDGHHLLAATLSGSVWLIELSSSLSKASG</sequence>
<keyword evidence="7" id="KW-1185">Reference proteome</keyword>
<name>A0A058Z8B6_FONAL</name>
<dbReference type="SUPFAM" id="SSF50978">
    <property type="entry name" value="WD40 repeat-like"/>
    <property type="match status" value="1"/>
</dbReference>
<evidence type="ECO:0000256" key="5">
    <source>
        <dbReference type="SAM" id="MobiDB-lite"/>
    </source>
</evidence>
<dbReference type="GO" id="GO:0045503">
    <property type="term" value="F:dynein light chain binding"/>
    <property type="evidence" value="ECO:0007669"/>
    <property type="project" value="TreeGrafter"/>
</dbReference>
<dbReference type="GeneID" id="20527422"/>
<dbReference type="InterPro" id="IPR001680">
    <property type="entry name" value="WD40_rpt"/>
</dbReference>
<accession>A0A058Z8B6</accession>
<evidence type="ECO:0000313" key="7">
    <source>
        <dbReference type="Proteomes" id="UP000030693"/>
    </source>
</evidence>
<keyword evidence="4" id="KW-0677">Repeat</keyword>
<gene>
    <name evidence="6" type="ORF">H696_02697</name>
</gene>
<protein>
    <recommendedName>
        <fullName evidence="8">Dynein intermediate chain, cytosolic</fullName>
    </recommendedName>
</protein>
<dbReference type="SMART" id="SM00320">
    <property type="entry name" value="WD40"/>
    <property type="match status" value="3"/>
</dbReference>
<dbReference type="AlphaFoldDB" id="A0A058Z8B6"/>
<feature type="compositionally biased region" description="Low complexity" evidence="5">
    <location>
        <begin position="24"/>
        <end position="43"/>
    </location>
</feature>
<evidence type="ECO:0008006" key="8">
    <source>
        <dbReference type="Google" id="ProtNLM"/>
    </source>
</evidence>
<dbReference type="GO" id="GO:0005737">
    <property type="term" value="C:cytoplasm"/>
    <property type="evidence" value="ECO:0007669"/>
    <property type="project" value="UniProtKB-SubCell"/>
</dbReference>
<dbReference type="Proteomes" id="UP000030693">
    <property type="component" value="Unassembled WGS sequence"/>
</dbReference>
<evidence type="ECO:0000256" key="3">
    <source>
        <dbReference type="ARBA" id="ARBA00022574"/>
    </source>
</evidence>
<feature type="region of interest" description="Disordered" evidence="5">
    <location>
        <begin position="136"/>
        <end position="184"/>
    </location>
</feature>
<dbReference type="EMBL" id="KB932204">
    <property type="protein sequence ID" value="KCV70366.1"/>
    <property type="molecule type" value="Genomic_DNA"/>
</dbReference>
<proteinExistence type="predicted"/>
<dbReference type="STRING" id="691883.A0A058Z8B6"/>
<evidence type="ECO:0000256" key="1">
    <source>
        <dbReference type="ARBA" id="ARBA00004496"/>
    </source>
</evidence>
<dbReference type="GO" id="GO:0045504">
    <property type="term" value="F:dynein heavy chain binding"/>
    <property type="evidence" value="ECO:0007669"/>
    <property type="project" value="TreeGrafter"/>
</dbReference>
<organism evidence="6">
    <name type="scientific">Fonticula alba</name>
    <name type="common">Slime mold</name>
    <dbReference type="NCBI Taxonomy" id="691883"/>
    <lineage>
        <taxon>Eukaryota</taxon>
        <taxon>Rotosphaerida</taxon>
        <taxon>Fonticulaceae</taxon>
        <taxon>Fonticula</taxon>
    </lineage>
</organism>
<keyword evidence="2" id="KW-0963">Cytoplasm</keyword>
<dbReference type="InterPro" id="IPR050687">
    <property type="entry name" value="Dynein_IC"/>
</dbReference>
<evidence type="ECO:0000313" key="6">
    <source>
        <dbReference type="EMBL" id="KCV70366.1"/>
    </source>
</evidence>
<dbReference type="OrthoDB" id="366230at2759"/>
<dbReference type="GO" id="GO:0010970">
    <property type="term" value="P:transport along microtubule"/>
    <property type="evidence" value="ECO:0007669"/>
    <property type="project" value="TreeGrafter"/>
</dbReference>
<dbReference type="InterPro" id="IPR036322">
    <property type="entry name" value="WD40_repeat_dom_sf"/>
</dbReference>
<reference evidence="6" key="1">
    <citation type="submission" date="2013-04" db="EMBL/GenBank/DDBJ databases">
        <title>The Genome Sequence of Fonticula alba ATCC 38817.</title>
        <authorList>
            <consortium name="The Broad Institute Genomics Platform"/>
            <person name="Russ C."/>
            <person name="Cuomo C."/>
            <person name="Burger G."/>
            <person name="Gray M.W."/>
            <person name="Holland P.W.H."/>
            <person name="King N."/>
            <person name="Lang F.B.F."/>
            <person name="Roger A.J."/>
            <person name="Ruiz-Trillo I."/>
            <person name="Brown M."/>
            <person name="Walker B."/>
            <person name="Young S."/>
            <person name="Zeng Q."/>
            <person name="Gargeya S."/>
            <person name="Fitzgerald M."/>
            <person name="Haas B."/>
            <person name="Abouelleil A."/>
            <person name="Allen A.W."/>
            <person name="Alvarado L."/>
            <person name="Arachchi H.M."/>
            <person name="Berlin A.M."/>
            <person name="Chapman S.B."/>
            <person name="Gainer-Dewar J."/>
            <person name="Goldberg J."/>
            <person name="Griggs A."/>
            <person name="Gujja S."/>
            <person name="Hansen M."/>
            <person name="Howarth C."/>
            <person name="Imamovic A."/>
            <person name="Ireland A."/>
            <person name="Larimer J."/>
            <person name="McCowan C."/>
            <person name="Murphy C."/>
            <person name="Pearson M."/>
            <person name="Poon T.W."/>
            <person name="Priest M."/>
            <person name="Roberts A."/>
            <person name="Saif S."/>
            <person name="Shea T."/>
            <person name="Sisk P."/>
            <person name="Sykes S."/>
            <person name="Wortman J."/>
            <person name="Nusbaum C."/>
            <person name="Birren B."/>
        </authorList>
    </citation>
    <scope>NUCLEOTIDE SEQUENCE [LARGE SCALE GENOMIC DNA]</scope>
    <source>
        <strain evidence="6">ATCC 38817</strain>
    </source>
</reference>
<dbReference type="GO" id="GO:0005868">
    <property type="term" value="C:cytoplasmic dynein complex"/>
    <property type="evidence" value="ECO:0007669"/>
    <property type="project" value="TreeGrafter"/>
</dbReference>
<dbReference type="eggNOG" id="KOG1587">
    <property type="taxonomic scope" value="Eukaryota"/>
</dbReference>
<evidence type="ECO:0000256" key="4">
    <source>
        <dbReference type="ARBA" id="ARBA00022737"/>
    </source>
</evidence>
<dbReference type="InterPro" id="IPR015943">
    <property type="entry name" value="WD40/YVTN_repeat-like_dom_sf"/>
</dbReference>
<dbReference type="PANTHER" id="PTHR12442">
    <property type="entry name" value="DYNEIN INTERMEDIATE CHAIN"/>
    <property type="match status" value="1"/>
</dbReference>
<dbReference type="PANTHER" id="PTHR12442:SF22">
    <property type="entry name" value="CYTOPLASMIC DYNEIN 1 INTERMEDIATE CHAIN-RELATED"/>
    <property type="match status" value="1"/>
</dbReference>
<keyword evidence="3" id="KW-0853">WD repeat</keyword>
<feature type="region of interest" description="Disordered" evidence="5">
    <location>
        <begin position="18"/>
        <end position="110"/>
    </location>
</feature>
<dbReference type="Gene3D" id="2.130.10.10">
    <property type="entry name" value="YVTN repeat-like/Quinoprotein amine dehydrogenase"/>
    <property type="match status" value="2"/>
</dbReference>
<dbReference type="RefSeq" id="XP_009494882.1">
    <property type="nucleotide sequence ID" value="XM_009496607.1"/>
</dbReference>
<evidence type="ECO:0000256" key="2">
    <source>
        <dbReference type="ARBA" id="ARBA00022490"/>
    </source>
</evidence>
<feature type="compositionally biased region" description="Low complexity" evidence="5">
    <location>
        <begin position="140"/>
        <end position="152"/>
    </location>
</feature>